<evidence type="ECO:0000313" key="2">
    <source>
        <dbReference type="Proteomes" id="UP001597542"/>
    </source>
</evidence>
<dbReference type="Proteomes" id="UP001597542">
    <property type="component" value="Unassembled WGS sequence"/>
</dbReference>
<comment type="caution">
    <text evidence="1">The sequence shown here is derived from an EMBL/GenBank/DDBJ whole genome shotgun (WGS) entry which is preliminary data.</text>
</comment>
<reference evidence="2" key="1">
    <citation type="journal article" date="2019" name="Int. J. Syst. Evol. Microbiol.">
        <title>The Global Catalogue of Microorganisms (GCM) 10K type strain sequencing project: providing services to taxonomists for standard genome sequencing and annotation.</title>
        <authorList>
            <consortium name="The Broad Institute Genomics Platform"/>
            <consortium name="The Broad Institute Genome Sequencing Center for Infectious Disease"/>
            <person name="Wu L."/>
            <person name="Ma J."/>
        </authorList>
    </citation>
    <scope>NUCLEOTIDE SEQUENCE [LARGE SCALE GENOMIC DNA]</scope>
    <source>
        <strain evidence="2">CGMCC 4.7638</strain>
    </source>
</reference>
<accession>A0ABW5HRK1</accession>
<protein>
    <submittedName>
        <fullName evidence="1">Uncharacterized protein</fullName>
    </submittedName>
</protein>
<dbReference type="RefSeq" id="WP_344277818.1">
    <property type="nucleotide sequence ID" value="NZ_BAAAHV010000013.1"/>
</dbReference>
<keyword evidence="2" id="KW-1185">Reference proteome</keyword>
<dbReference type="EMBL" id="JBHUKQ010000004">
    <property type="protein sequence ID" value="MFD2479649.1"/>
    <property type="molecule type" value="Genomic_DNA"/>
</dbReference>
<organism evidence="1 2">
    <name type="scientific">Amycolatopsis albidoflavus</name>
    <dbReference type="NCBI Taxonomy" id="102226"/>
    <lineage>
        <taxon>Bacteria</taxon>
        <taxon>Bacillati</taxon>
        <taxon>Actinomycetota</taxon>
        <taxon>Actinomycetes</taxon>
        <taxon>Pseudonocardiales</taxon>
        <taxon>Pseudonocardiaceae</taxon>
        <taxon>Amycolatopsis</taxon>
    </lineage>
</organism>
<proteinExistence type="predicted"/>
<gene>
    <name evidence="1" type="ORF">ACFSUT_05150</name>
</gene>
<sequence length="181" mass="20318">MPTNKESAYQYAGRVPIRFSQFYLSERETGCPIRPMFDPGLMAIRDDRIKFTVETRASYANVVIETFDEPPVSRSADYQDVVEGSYYCVSGELGLLDWSKALVESLAPLPAGSGEYRMRYHLRNTADLAASGPGTGPADCLVQIWPQAWEEAVEVKITSSAGRFWHPRERLAWPFARATDT</sequence>
<evidence type="ECO:0000313" key="1">
    <source>
        <dbReference type="EMBL" id="MFD2479649.1"/>
    </source>
</evidence>
<name>A0ABW5HRK1_9PSEU</name>